<accession>A0AAV0BA27</accession>
<comment type="caution">
    <text evidence="2">The sequence shown here is derived from an EMBL/GenBank/DDBJ whole genome shotgun (WGS) entry which is preliminary data.</text>
</comment>
<dbReference type="Proteomes" id="UP001153365">
    <property type="component" value="Unassembled WGS sequence"/>
</dbReference>
<evidence type="ECO:0000313" key="2">
    <source>
        <dbReference type="EMBL" id="CAH7682980.1"/>
    </source>
</evidence>
<sequence>MIEKNKEKLVIAAPPMAISSSEIKLYRGESLSSSGNKNEYSPQSTSRSWSSLNSEERISLASSSTIFDSPLASPCSSSSQDSNFSLILGGKIFNVNIPLDPAINSFEKKPLEKKGRLHKNILPLIVDAKEVDPGELNHGRPALEINQDFRSQTIKGDSRDRRISQDFQVPTLRLRKPHQPVTEYLEFGLDRKQDLGSFRTLPGSKGVDKAPQIFGSITMPNILKAGTMTKKMPQFKPTKLFSRRPSSPGSESTRTIIQPKPIRRPSSLVLDDLRSTDSLKEIRRQAICIGRKT</sequence>
<gene>
    <name evidence="2" type="ORF">PPACK8108_LOCUS16185</name>
</gene>
<evidence type="ECO:0000313" key="3">
    <source>
        <dbReference type="Proteomes" id="UP001153365"/>
    </source>
</evidence>
<feature type="region of interest" description="Disordered" evidence="1">
    <location>
        <begin position="238"/>
        <end position="260"/>
    </location>
</feature>
<dbReference type="AlphaFoldDB" id="A0AAV0BA27"/>
<organism evidence="2 3">
    <name type="scientific">Phakopsora pachyrhizi</name>
    <name type="common">Asian soybean rust disease fungus</name>
    <dbReference type="NCBI Taxonomy" id="170000"/>
    <lineage>
        <taxon>Eukaryota</taxon>
        <taxon>Fungi</taxon>
        <taxon>Dikarya</taxon>
        <taxon>Basidiomycota</taxon>
        <taxon>Pucciniomycotina</taxon>
        <taxon>Pucciniomycetes</taxon>
        <taxon>Pucciniales</taxon>
        <taxon>Phakopsoraceae</taxon>
        <taxon>Phakopsora</taxon>
    </lineage>
</organism>
<name>A0AAV0BA27_PHAPC</name>
<evidence type="ECO:0000256" key="1">
    <source>
        <dbReference type="SAM" id="MobiDB-lite"/>
    </source>
</evidence>
<feature type="compositionally biased region" description="Polar residues" evidence="1">
    <location>
        <begin position="244"/>
        <end position="256"/>
    </location>
</feature>
<proteinExistence type="predicted"/>
<dbReference type="EMBL" id="CALTRL010004375">
    <property type="protein sequence ID" value="CAH7682980.1"/>
    <property type="molecule type" value="Genomic_DNA"/>
</dbReference>
<reference evidence="2" key="1">
    <citation type="submission" date="2022-06" db="EMBL/GenBank/DDBJ databases">
        <authorList>
            <consortium name="SYNGENTA / RWTH Aachen University"/>
        </authorList>
    </citation>
    <scope>NUCLEOTIDE SEQUENCE</scope>
</reference>
<keyword evidence="3" id="KW-1185">Reference proteome</keyword>
<protein>
    <submittedName>
        <fullName evidence="2">Expressed protein</fullName>
    </submittedName>
</protein>